<comment type="caution">
    <text evidence="1">The sequence shown here is derived from an EMBL/GenBank/DDBJ whole genome shotgun (WGS) entry which is preliminary data.</text>
</comment>
<reference evidence="1 3" key="1">
    <citation type="submission" date="2018-06" db="EMBL/GenBank/DDBJ databases">
        <authorList>
            <consortium name="Pathogen Informatics"/>
            <person name="Doyle S."/>
        </authorList>
    </citation>
    <scope>NUCLEOTIDE SEQUENCE [LARGE SCALE GENOMIC DNA]</scope>
    <source>
        <strain evidence="1 3">NCTC10597</strain>
    </source>
</reference>
<sequence>MLKITFGKTRYNADKLLLNIENNTLELGNGYKMTNLSAHADLSEFVQYVNKQYLLGDNIINADIWYSRNGGSETEPNYIVEKMENQVTPIEDRFHRNVFIDGQDVQHYGYKILQIVDNMILLTTPRSIITIQASDSIIMQAKALETILTTEPVITLDTIAFYLNQEMKTKELTVTSTTFNRN</sequence>
<evidence type="ECO:0000313" key="1">
    <source>
        <dbReference type="EMBL" id="STX09729.1"/>
    </source>
</evidence>
<evidence type="ECO:0000313" key="4">
    <source>
        <dbReference type="Proteomes" id="UP000294641"/>
    </source>
</evidence>
<keyword evidence="4" id="KW-1185">Reference proteome</keyword>
<dbReference type="EMBL" id="SNZG01000007">
    <property type="protein sequence ID" value="TDR40897.1"/>
    <property type="molecule type" value="Genomic_DNA"/>
</dbReference>
<reference evidence="2 4" key="2">
    <citation type="submission" date="2019-03" db="EMBL/GenBank/DDBJ databases">
        <title>Genomic Encyclopedia of Type Strains, Phase IV (KMG-IV): sequencing the most valuable type-strain genomes for metagenomic binning, comparative biology and taxonomic classification.</title>
        <authorList>
            <person name="Goeker M."/>
        </authorList>
    </citation>
    <scope>NUCLEOTIDE SEQUENCE [LARGE SCALE GENOMIC DNA]</scope>
    <source>
        <strain evidence="2 4">DSM 20580</strain>
    </source>
</reference>
<dbReference type="Proteomes" id="UP000254330">
    <property type="component" value="Unassembled WGS sequence"/>
</dbReference>
<dbReference type="AlphaFoldDB" id="A0A8B4QAI6"/>
<gene>
    <name evidence="2" type="ORF">DFR61_10712</name>
    <name evidence="1" type="ORF">NCTC10597_01425</name>
</gene>
<proteinExistence type="predicted"/>
<dbReference type="EMBL" id="UGNP01000001">
    <property type="protein sequence ID" value="STX09729.1"/>
    <property type="molecule type" value="Genomic_DNA"/>
</dbReference>
<organism evidence="1 3">
    <name type="scientific">Kurthia zopfii</name>
    <dbReference type="NCBI Taxonomy" id="1650"/>
    <lineage>
        <taxon>Bacteria</taxon>
        <taxon>Bacillati</taxon>
        <taxon>Bacillota</taxon>
        <taxon>Bacilli</taxon>
        <taxon>Bacillales</taxon>
        <taxon>Caryophanaceae</taxon>
        <taxon>Kurthia</taxon>
    </lineage>
</organism>
<dbReference type="OrthoDB" id="9971442at2"/>
<dbReference type="RefSeq" id="WP_109349141.1">
    <property type="nucleotide sequence ID" value="NZ_BJUE01000042.1"/>
</dbReference>
<accession>A0A8B4QAI6</accession>
<evidence type="ECO:0000313" key="3">
    <source>
        <dbReference type="Proteomes" id="UP000254330"/>
    </source>
</evidence>
<name>A0A8B4QAI6_9BACL</name>
<evidence type="ECO:0000313" key="2">
    <source>
        <dbReference type="EMBL" id="TDR40897.1"/>
    </source>
</evidence>
<dbReference type="Proteomes" id="UP000294641">
    <property type="component" value="Unassembled WGS sequence"/>
</dbReference>
<protein>
    <submittedName>
        <fullName evidence="1">Uncharacterized protein</fullName>
    </submittedName>
</protein>